<dbReference type="EMBL" id="PEZK01000010">
    <property type="protein sequence ID" value="PIU02362.1"/>
    <property type="molecule type" value="Genomic_DNA"/>
</dbReference>
<evidence type="ECO:0000313" key="5">
    <source>
        <dbReference type="Proteomes" id="UP000231214"/>
    </source>
</evidence>
<evidence type="ECO:0000259" key="2">
    <source>
        <dbReference type="Pfam" id="PF00675"/>
    </source>
</evidence>
<dbReference type="AlphaFoldDB" id="A0A2M6XBC0"/>
<feature type="domain" description="Peptidase M16 N-terminal" evidence="2">
    <location>
        <begin position="31"/>
        <end position="158"/>
    </location>
</feature>
<dbReference type="GO" id="GO:0046872">
    <property type="term" value="F:metal ion binding"/>
    <property type="evidence" value="ECO:0007669"/>
    <property type="project" value="InterPro"/>
</dbReference>
<dbReference type="Proteomes" id="UP000231214">
    <property type="component" value="Unassembled WGS sequence"/>
</dbReference>
<evidence type="ECO:0008006" key="6">
    <source>
        <dbReference type="Google" id="ProtNLM"/>
    </source>
</evidence>
<evidence type="ECO:0000256" key="1">
    <source>
        <dbReference type="ARBA" id="ARBA00007261"/>
    </source>
</evidence>
<evidence type="ECO:0000313" key="4">
    <source>
        <dbReference type="EMBL" id="PIU02362.1"/>
    </source>
</evidence>
<comment type="caution">
    <text evidence="4">The sequence shown here is derived from an EMBL/GenBank/DDBJ whole genome shotgun (WGS) entry which is preliminary data.</text>
</comment>
<dbReference type="InterPro" id="IPR011249">
    <property type="entry name" value="Metalloenz_LuxS/M16"/>
</dbReference>
<evidence type="ECO:0000259" key="3">
    <source>
        <dbReference type="Pfam" id="PF05193"/>
    </source>
</evidence>
<name>A0A2M6XBC0_9BACT</name>
<sequence>MYTHHLTKLPSGLQLITVPMPQLDSLTVLAGVSAGSRQETRLANGLFHFLEHLAFKGTHKRPSTLAIAGEADSVGAAFNAFTSKEFTGYWMKVASRHKALAFDILSDILTDSLLAPKEIEREKGVIIEELNMYEDLPMRKVQENFERLMYGDNSMGWSTGGGKDQIRQMKRPAFVSALKRFYFSRNMVVAAVGKITPQEATTLAGQYFSSLQRAGQKVTKEIKISQAASRLQLQTKKTEQAHFCLGVPGLAYNDKDRFALSVLAAVLGGGMSSRLFIEIRERRGLAYYVGCDDDNFTDSGYLLARAGVRLEKIDEAIKVVIDELVKLTKIPVGDQELKKTQEMIKGRLVLSLEDSQQVATDYAVELLLEKKIRTPQEIMKLIDQVTVADLQRVAKRLLKPEKLNLAIIGPFQSESRFHKLLQ</sequence>
<dbReference type="Pfam" id="PF05193">
    <property type="entry name" value="Peptidase_M16_C"/>
    <property type="match status" value="1"/>
</dbReference>
<comment type="similarity">
    <text evidence="1">Belongs to the peptidase M16 family.</text>
</comment>
<reference evidence="5" key="1">
    <citation type="submission" date="2017-09" db="EMBL/GenBank/DDBJ databases">
        <title>Depth-based differentiation of microbial function through sediment-hosted aquifers and enrichment of novel symbionts in the deep terrestrial subsurface.</title>
        <authorList>
            <person name="Probst A.J."/>
            <person name="Ladd B."/>
            <person name="Jarett J.K."/>
            <person name="Geller-Mcgrath D.E."/>
            <person name="Sieber C.M.K."/>
            <person name="Emerson J.B."/>
            <person name="Anantharaman K."/>
            <person name="Thomas B.C."/>
            <person name="Malmstrom R."/>
            <person name="Stieglmeier M."/>
            <person name="Klingl A."/>
            <person name="Woyke T."/>
            <person name="Ryan C.M."/>
            <person name="Banfield J.F."/>
        </authorList>
    </citation>
    <scope>NUCLEOTIDE SEQUENCE [LARGE SCALE GENOMIC DNA]</scope>
</reference>
<accession>A0A2M6XBC0</accession>
<dbReference type="InterPro" id="IPR050361">
    <property type="entry name" value="MPP/UQCRC_Complex"/>
</dbReference>
<dbReference type="InterPro" id="IPR007863">
    <property type="entry name" value="Peptidase_M16_C"/>
</dbReference>
<protein>
    <recommendedName>
        <fullName evidence="6">Peptidase M16</fullName>
    </recommendedName>
</protein>
<dbReference type="PANTHER" id="PTHR11851">
    <property type="entry name" value="METALLOPROTEASE"/>
    <property type="match status" value="1"/>
</dbReference>
<dbReference type="SUPFAM" id="SSF63411">
    <property type="entry name" value="LuxS/MPP-like metallohydrolase"/>
    <property type="match status" value="2"/>
</dbReference>
<proteinExistence type="inferred from homology"/>
<gene>
    <name evidence="4" type="ORF">COT66_00555</name>
</gene>
<organism evidence="4 5">
    <name type="scientific">Candidatus Shapirobacteria bacterium CG09_land_8_20_14_0_10_49_15</name>
    <dbReference type="NCBI Taxonomy" id="1974482"/>
    <lineage>
        <taxon>Bacteria</taxon>
        <taxon>Candidatus Shapironibacteriota</taxon>
    </lineage>
</organism>
<dbReference type="Pfam" id="PF00675">
    <property type="entry name" value="Peptidase_M16"/>
    <property type="match status" value="1"/>
</dbReference>
<dbReference type="PANTHER" id="PTHR11851:SF49">
    <property type="entry name" value="MITOCHONDRIAL-PROCESSING PEPTIDASE SUBUNIT ALPHA"/>
    <property type="match status" value="1"/>
</dbReference>
<feature type="domain" description="Peptidase M16 C-terminal" evidence="3">
    <location>
        <begin position="177"/>
        <end position="342"/>
    </location>
</feature>
<dbReference type="InterPro" id="IPR011765">
    <property type="entry name" value="Pept_M16_N"/>
</dbReference>
<dbReference type="Gene3D" id="3.30.830.10">
    <property type="entry name" value="Metalloenzyme, LuxS/M16 peptidase-like"/>
    <property type="match status" value="2"/>
</dbReference>